<feature type="transmembrane region" description="Helical" evidence="2">
    <location>
        <begin position="42"/>
        <end position="63"/>
    </location>
</feature>
<evidence type="ECO:0000256" key="1">
    <source>
        <dbReference type="SAM" id="Coils"/>
    </source>
</evidence>
<keyword evidence="2" id="KW-1133">Transmembrane helix</keyword>
<reference evidence="3 4" key="1">
    <citation type="submission" date="2016-12" db="EMBL/GenBank/DDBJ databases">
        <title>Thioflexothrix psekupsii D3 genome sequencing and assembly.</title>
        <authorList>
            <person name="Fomenkov A."/>
            <person name="Vincze T."/>
            <person name="Grabovich M."/>
            <person name="Anton B.P."/>
            <person name="Dubinina G."/>
            <person name="Orlova M."/>
            <person name="Belousova E."/>
            <person name="Roberts R.J."/>
        </authorList>
    </citation>
    <scope>NUCLEOTIDE SEQUENCE [LARGE SCALE GENOMIC DNA]</scope>
    <source>
        <strain evidence="3">D3</strain>
    </source>
</reference>
<accession>A0A251XCB6</accession>
<protein>
    <submittedName>
        <fullName evidence="3">Uncharacterized protein</fullName>
    </submittedName>
</protein>
<keyword evidence="4" id="KW-1185">Reference proteome</keyword>
<dbReference type="EMBL" id="MSLT01000001">
    <property type="protein sequence ID" value="OUD16238.1"/>
    <property type="molecule type" value="Genomic_DNA"/>
</dbReference>
<evidence type="ECO:0000313" key="4">
    <source>
        <dbReference type="Proteomes" id="UP000194798"/>
    </source>
</evidence>
<keyword evidence="2" id="KW-0472">Membrane</keyword>
<evidence type="ECO:0000256" key="2">
    <source>
        <dbReference type="SAM" id="Phobius"/>
    </source>
</evidence>
<gene>
    <name evidence="3" type="ORF">TPSD3_00505</name>
</gene>
<feature type="transmembrane region" description="Helical" evidence="2">
    <location>
        <begin position="12"/>
        <end position="36"/>
    </location>
</feature>
<dbReference type="Proteomes" id="UP000194798">
    <property type="component" value="Unassembled WGS sequence"/>
</dbReference>
<comment type="caution">
    <text evidence="3">The sequence shown here is derived from an EMBL/GenBank/DDBJ whole genome shotgun (WGS) entry which is preliminary data.</text>
</comment>
<dbReference type="AlphaFoldDB" id="A0A251XCB6"/>
<feature type="coiled-coil region" evidence="1">
    <location>
        <begin position="158"/>
        <end position="201"/>
    </location>
</feature>
<sequence>MMMIWKYLKAAFWATYSVPALGYIPVNALLVFAFFLLGLAELIRYGHAGIWLLGLGLEVFYLFTLTFNARFQKTVEAQEQSEKQGEYHQKRGILIAKLDHLGQHRLQQLQKKIDKAISLQTEEQNSRNLQLLNKLAWLHLKLLLAQQNLRTILDTNTEKQIEQQLAVLTEELKQNLSNKIRDSKEATLHLLTQRLANFKQKQEDLATINSDLTRIETEVSLLLEQSGVGLTAAAISQSINETSALLAAHHEVYGEAEADILEIDRVFDTI</sequence>
<proteinExistence type="predicted"/>
<organism evidence="3 4">
    <name type="scientific">Thioflexithrix psekupsensis</name>
    <dbReference type="NCBI Taxonomy" id="1570016"/>
    <lineage>
        <taxon>Bacteria</taxon>
        <taxon>Pseudomonadati</taxon>
        <taxon>Pseudomonadota</taxon>
        <taxon>Gammaproteobacteria</taxon>
        <taxon>Thiotrichales</taxon>
        <taxon>Thioflexithrix</taxon>
    </lineage>
</organism>
<keyword evidence="1" id="KW-0175">Coiled coil</keyword>
<dbReference type="RefSeq" id="WP_086486640.1">
    <property type="nucleotide sequence ID" value="NZ_MSLT01000001.1"/>
</dbReference>
<name>A0A251XCB6_9GAMM</name>
<keyword evidence="2" id="KW-0812">Transmembrane</keyword>
<evidence type="ECO:0000313" key="3">
    <source>
        <dbReference type="EMBL" id="OUD16238.1"/>
    </source>
</evidence>
<dbReference type="OrthoDB" id="7352002at2"/>